<gene>
    <name evidence="1" type="ORF">ACNJC6_02866</name>
</gene>
<protein>
    <submittedName>
        <fullName evidence="1">Uncharacterized protein</fullName>
    </submittedName>
</protein>
<evidence type="ECO:0000313" key="2">
    <source>
        <dbReference type="Proteomes" id="UP000196240"/>
    </source>
</evidence>
<proteinExistence type="predicted"/>
<organism evidence="1 2">
    <name type="scientific">Acinetobacter johnsonii</name>
    <dbReference type="NCBI Taxonomy" id="40214"/>
    <lineage>
        <taxon>Bacteria</taxon>
        <taxon>Pseudomonadati</taxon>
        <taxon>Pseudomonadota</taxon>
        <taxon>Gammaproteobacteria</taxon>
        <taxon>Moraxellales</taxon>
        <taxon>Moraxellaceae</taxon>
        <taxon>Acinetobacter</taxon>
    </lineage>
</organism>
<reference evidence="1 2" key="1">
    <citation type="submission" date="2017-02" db="EMBL/GenBank/DDBJ databases">
        <authorList>
            <person name="Peterson S.W."/>
        </authorList>
    </citation>
    <scope>NUCLEOTIDE SEQUENCE [LARGE SCALE GENOMIC DNA]</scope>
    <source>
        <strain evidence="1">C6</strain>
    </source>
</reference>
<dbReference type="Proteomes" id="UP000196240">
    <property type="component" value="Unassembled WGS sequence"/>
</dbReference>
<sequence>MTFILLANHDLFSKKLKMHISDQAAFDNLLH</sequence>
<evidence type="ECO:0000313" key="1">
    <source>
        <dbReference type="EMBL" id="SJX23210.1"/>
    </source>
</evidence>
<accession>A0A1R7QG31</accession>
<dbReference type="EMBL" id="FUUY01000011">
    <property type="protein sequence ID" value="SJX23210.1"/>
    <property type="molecule type" value="Genomic_DNA"/>
</dbReference>
<dbReference type="AlphaFoldDB" id="A0A1R7QG31"/>
<name>A0A1R7QG31_ACIJO</name>